<name>O53131_METMZ</name>
<proteinExistence type="predicted"/>
<evidence type="ECO:0000313" key="1">
    <source>
        <dbReference type="EMBL" id="CAA72781.1"/>
    </source>
</evidence>
<reference evidence="1" key="1">
    <citation type="journal article" date="1998" name="Arch. Microbiol.">
        <title>Structure, organization, and expression of genes coding for envelope components in the archaeon Methanosarcina mazei S-6.</title>
        <authorList>
            <person name="Mayerhofer L.E."/>
            <person name="Conway de Macario E."/>
            <person name="Yao R."/>
            <person name="Macario A.J."/>
        </authorList>
    </citation>
    <scope>NUCLEOTIDE SEQUENCE</scope>
    <source>
        <strain evidence="1">S-6</strain>
    </source>
</reference>
<organism evidence="1">
    <name type="scientific">Methanosarcina mazei</name>
    <name type="common">Methanosarcina frisia</name>
    <dbReference type="NCBI Taxonomy" id="2209"/>
    <lineage>
        <taxon>Archaea</taxon>
        <taxon>Methanobacteriati</taxon>
        <taxon>Methanobacteriota</taxon>
        <taxon>Stenosarchaea group</taxon>
        <taxon>Methanomicrobia</taxon>
        <taxon>Methanosarcinales</taxon>
        <taxon>Methanosarcinaceae</taxon>
        <taxon>Methanosarcina</taxon>
    </lineage>
</organism>
<protein>
    <submittedName>
        <fullName evidence="1">DNA for orf10</fullName>
    </submittedName>
</protein>
<accession>O53131</accession>
<dbReference type="AlphaFoldDB" id="O53131"/>
<sequence length="89" mass="9880">MTNSAGSNTATKTNYVTVTTGTTGTKPVLQYWGSPRSGTAPLTVTFKDNSSGSANGMELEFWRWSIFKREISKTYVYGTRKLHDITYSQ</sequence>
<dbReference type="EMBL" id="Y12060">
    <property type="protein sequence ID" value="CAA72781.1"/>
    <property type="molecule type" value="Genomic_DNA"/>
</dbReference>